<dbReference type="Proteomes" id="UP000078546">
    <property type="component" value="Unassembled WGS sequence"/>
</dbReference>
<protein>
    <submittedName>
        <fullName evidence="2">Uncharacterized protein</fullName>
    </submittedName>
</protein>
<proteinExistence type="predicted"/>
<organism evidence="2 3">
    <name type="scientific">Plasmodium ovale curtisi</name>
    <dbReference type="NCBI Taxonomy" id="864141"/>
    <lineage>
        <taxon>Eukaryota</taxon>
        <taxon>Sar</taxon>
        <taxon>Alveolata</taxon>
        <taxon>Apicomplexa</taxon>
        <taxon>Aconoidasida</taxon>
        <taxon>Haemosporida</taxon>
        <taxon>Plasmodiidae</taxon>
        <taxon>Plasmodium</taxon>
        <taxon>Plasmodium (Plasmodium)</taxon>
    </lineage>
</organism>
<dbReference type="EMBL" id="FLQV01000447">
    <property type="protein sequence ID" value="SBS92718.1"/>
    <property type="molecule type" value="Genomic_DNA"/>
</dbReference>
<reference evidence="2" key="1">
    <citation type="submission" date="2016-05" db="EMBL/GenBank/DDBJ databases">
        <authorList>
            <person name="Lavstsen T."/>
            <person name="Jespersen J.S."/>
        </authorList>
    </citation>
    <scope>NUCLEOTIDE SEQUENCE [LARGE SCALE GENOMIC DNA]</scope>
</reference>
<evidence type="ECO:0000313" key="2">
    <source>
        <dbReference type="EMBL" id="SBS92718.1"/>
    </source>
</evidence>
<sequence length="155" mass="17921">MGKSQKGKLPTWKRRIAAVVSLQPLLSSKFPSALFCSFVFLQPLFSFFVTFPTLKSNFVKTSIPTELSPLVFPTSGWNNSYEQKAMYGKPKLFRTTKIRICLNNEKNWKNYKWEKKKKGKKSPLQQGFNNNGQDVMHYHISASLLPMHIRECVEN</sequence>
<dbReference type="Proteomes" id="UP000078560">
    <property type="component" value="Unassembled WGS sequence"/>
</dbReference>
<dbReference type="EMBL" id="FLQU01000358">
    <property type="protein sequence ID" value="SBS84442.1"/>
    <property type="molecule type" value="Genomic_DNA"/>
</dbReference>
<dbReference type="AlphaFoldDB" id="A0A1A8WIG5"/>
<name>A0A1A8WIG5_PLAOA</name>
<gene>
    <name evidence="2" type="ORF">POVCU1_023850</name>
    <name evidence="1" type="ORF">POVCU2_0026120</name>
</gene>
<reference evidence="3 4" key="2">
    <citation type="submission" date="2016-05" db="EMBL/GenBank/DDBJ databases">
        <authorList>
            <person name="Naeem Raeece"/>
        </authorList>
    </citation>
    <scope>NUCLEOTIDE SEQUENCE [LARGE SCALE GENOMIC DNA]</scope>
</reference>
<evidence type="ECO:0000313" key="1">
    <source>
        <dbReference type="EMBL" id="SBS84442.1"/>
    </source>
</evidence>
<accession>A0A1A8WIG5</accession>
<evidence type="ECO:0000313" key="3">
    <source>
        <dbReference type="Proteomes" id="UP000078546"/>
    </source>
</evidence>
<evidence type="ECO:0000313" key="4">
    <source>
        <dbReference type="Proteomes" id="UP000078560"/>
    </source>
</evidence>